<reference evidence="1 2" key="1">
    <citation type="journal article" date="2021" name="Elife">
        <title>Chloroplast acquisition without the gene transfer in kleptoplastic sea slugs, Plakobranchus ocellatus.</title>
        <authorList>
            <person name="Maeda T."/>
            <person name="Takahashi S."/>
            <person name="Yoshida T."/>
            <person name="Shimamura S."/>
            <person name="Takaki Y."/>
            <person name="Nagai Y."/>
            <person name="Toyoda A."/>
            <person name="Suzuki Y."/>
            <person name="Arimoto A."/>
            <person name="Ishii H."/>
            <person name="Satoh N."/>
            <person name="Nishiyama T."/>
            <person name="Hasebe M."/>
            <person name="Maruyama T."/>
            <person name="Minagawa J."/>
            <person name="Obokata J."/>
            <person name="Shigenobu S."/>
        </authorList>
    </citation>
    <scope>NUCLEOTIDE SEQUENCE [LARGE SCALE GENOMIC DNA]</scope>
</reference>
<organism evidence="1 2">
    <name type="scientific">Plakobranchus ocellatus</name>
    <dbReference type="NCBI Taxonomy" id="259542"/>
    <lineage>
        <taxon>Eukaryota</taxon>
        <taxon>Metazoa</taxon>
        <taxon>Spiralia</taxon>
        <taxon>Lophotrochozoa</taxon>
        <taxon>Mollusca</taxon>
        <taxon>Gastropoda</taxon>
        <taxon>Heterobranchia</taxon>
        <taxon>Euthyneura</taxon>
        <taxon>Panpulmonata</taxon>
        <taxon>Sacoglossa</taxon>
        <taxon>Placobranchoidea</taxon>
        <taxon>Plakobranchidae</taxon>
        <taxon>Plakobranchus</taxon>
    </lineage>
</organism>
<gene>
    <name evidence="1" type="ORF">PoB_004630000</name>
</gene>
<keyword evidence="2" id="KW-1185">Reference proteome</keyword>
<dbReference type="EMBL" id="BLXT01005114">
    <property type="protein sequence ID" value="GFO19795.1"/>
    <property type="molecule type" value="Genomic_DNA"/>
</dbReference>
<evidence type="ECO:0000313" key="2">
    <source>
        <dbReference type="Proteomes" id="UP000735302"/>
    </source>
</evidence>
<accession>A0AAV4BGZ9</accession>
<comment type="caution">
    <text evidence="1">The sequence shown here is derived from an EMBL/GenBank/DDBJ whole genome shotgun (WGS) entry which is preliminary data.</text>
</comment>
<dbReference type="AlphaFoldDB" id="A0AAV4BGZ9"/>
<evidence type="ECO:0000313" key="1">
    <source>
        <dbReference type="EMBL" id="GFO19795.1"/>
    </source>
</evidence>
<proteinExistence type="predicted"/>
<protein>
    <submittedName>
        <fullName evidence="1">Uncharacterized protein</fullName>
    </submittedName>
</protein>
<sequence>MRLGSGEITFASNAHRGLRLGEGLDDTKIVLWSFCRQDVSPQSPVERREWRVQVCLNVVQVEIQYPGSVDHAPAVDPRAKRNRQPRGETVTSLYRVCTALSRLARR</sequence>
<name>A0AAV4BGZ9_9GAST</name>
<dbReference type="Proteomes" id="UP000735302">
    <property type="component" value="Unassembled WGS sequence"/>
</dbReference>